<dbReference type="Pfam" id="PF07543">
    <property type="entry name" value="PGA2"/>
    <property type="match status" value="1"/>
</dbReference>
<gene>
    <name evidence="2" type="primary">TPHA0F01970</name>
    <name evidence="2" type="ordered locus">TPHA_0F01970</name>
</gene>
<proteinExistence type="predicted"/>
<feature type="region of interest" description="Disordered" evidence="1">
    <location>
        <begin position="112"/>
        <end position="131"/>
    </location>
</feature>
<keyword evidence="3" id="KW-1185">Reference proteome</keyword>
<sequence>MFEFVNELIAGFSYEKFMRLVIILGGYILIRNLAQRELAKRKLSAQLRDDRKFKSEKNTEQYLEDPKEEEKKEKELEEAAASSFGWGNKTRLRVKKQQKSFEKAVDRLQQQQQNALSIEDEDADIQELLED</sequence>
<dbReference type="HOGENOM" id="CLU_150165_0_0_1"/>
<dbReference type="STRING" id="1071381.G8BV97"/>
<dbReference type="GO" id="GO:0015031">
    <property type="term" value="P:protein transport"/>
    <property type="evidence" value="ECO:0007669"/>
    <property type="project" value="EnsemblFungi"/>
</dbReference>
<evidence type="ECO:0008006" key="4">
    <source>
        <dbReference type="Google" id="ProtNLM"/>
    </source>
</evidence>
<dbReference type="RefSeq" id="XP_003686113.1">
    <property type="nucleotide sequence ID" value="XM_003686065.1"/>
</dbReference>
<reference evidence="2 3" key="1">
    <citation type="journal article" date="2011" name="Proc. Natl. Acad. Sci. U.S.A.">
        <title>Evolutionary erosion of yeast sex chromosomes by mating-type switching accidents.</title>
        <authorList>
            <person name="Gordon J.L."/>
            <person name="Armisen D."/>
            <person name="Proux-Wera E."/>
            <person name="Oheigeartaigh S.S."/>
            <person name="Byrne K.P."/>
            <person name="Wolfe K.H."/>
        </authorList>
    </citation>
    <scope>NUCLEOTIDE SEQUENCE [LARGE SCALE GENOMIC DNA]</scope>
    <source>
        <strain evidence="3">ATCC 24235 / CBS 4417 / NBRC 1672 / NRRL Y-8282 / UCD 70-5</strain>
    </source>
</reference>
<dbReference type="GeneID" id="11535565"/>
<protein>
    <recommendedName>
        <fullName evidence="4">Processing of GAS1 and ALP protein 2</fullName>
    </recommendedName>
</protein>
<organism evidence="2 3">
    <name type="scientific">Tetrapisispora phaffii (strain ATCC 24235 / CBS 4417 / NBRC 1672 / NRRL Y-8282 / UCD 70-5)</name>
    <name type="common">Yeast</name>
    <name type="synonym">Fabospora phaffii</name>
    <dbReference type="NCBI Taxonomy" id="1071381"/>
    <lineage>
        <taxon>Eukaryota</taxon>
        <taxon>Fungi</taxon>
        <taxon>Dikarya</taxon>
        <taxon>Ascomycota</taxon>
        <taxon>Saccharomycotina</taxon>
        <taxon>Saccharomycetes</taxon>
        <taxon>Saccharomycetales</taxon>
        <taxon>Saccharomycetaceae</taxon>
        <taxon>Tetrapisispora</taxon>
    </lineage>
</organism>
<dbReference type="Proteomes" id="UP000005666">
    <property type="component" value="Chromosome 6"/>
</dbReference>
<dbReference type="EMBL" id="HE612861">
    <property type="protein sequence ID" value="CCE63679.1"/>
    <property type="molecule type" value="Genomic_DNA"/>
</dbReference>
<dbReference type="PANTHER" id="PTHR28199">
    <property type="entry name" value="PROCESSING OF GAS1 AND ALP PROTEIN 2"/>
    <property type="match status" value="1"/>
</dbReference>
<dbReference type="eggNOG" id="ENOG502S88B">
    <property type="taxonomic scope" value="Eukaryota"/>
</dbReference>
<feature type="compositionally biased region" description="Basic and acidic residues" evidence="1">
    <location>
        <begin position="55"/>
        <end position="77"/>
    </location>
</feature>
<dbReference type="KEGG" id="tpf:TPHA_0F01970"/>
<dbReference type="OMA" id="FGWGNKT"/>
<dbReference type="OrthoDB" id="4227028at2759"/>
<dbReference type="PIRSF" id="PIRSF022909">
    <property type="entry name" value="UCP022909"/>
    <property type="match status" value="1"/>
</dbReference>
<dbReference type="PANTHER" id="PTHR28199:SF1">
    <property type="entry name" value="PROCESSING OF GAS1 AND ALP PROTEIN 2"/>
    <property type="match status" value="1"/>
</dbReference>
<evidence type="ECO:0000313" key="2">
    <source>
        <dbReference type="EMBL" id="CCE63679.1"/>
    </source>
</evidence>
<accession>G8BV97</accession>
<evidence type="ECO:0000256" key="1">
    <source>
        <dbReference type="SAM" id="MobiDB-lite"/>
    </source>
</evidence>
<dbReference type="AlphaFoldDB" id="G8BV97"/>
<feature type="compositionally biased region" description="Acidic residues" evidence="1">
    <location>
        <begin position="118"/>
        <end position="131"/>
    </location>
</feature>
<name>G8BV97_TETPH</name>
<evidence type="ECO:0000313" key="3">
    <source>
        <dbReference type="Proteomes" id="UP000005666"/>
    </source>
</evidence>
<dbReference type="InterPro" id="IPR011431">
    <property type="entry name" value="Trafficking_Pga2"/>
</dbReference>
<feature type="region of interest" description="Disordered" evidence="1">
    <location>
        <begin position="55"/>
        <end position="81"/>
    </location>
</feature>